<keyword evidence="3" id="KW-0274">FAD</keyword>
<dbReference type="PANTHER" id="PTHR13789">
    <property type="entry name" value="MONOOXYGENASE"/>
    <property type="match status" value="1"/>
</dbReference>
<dbReference type="InterPro" id="IPR050493">
    <property type="entry name" value="FAD-dep_Monooxygenase_BioMet"/>
</dbReference>
<dbReference type="PRINTS" id="PR00420">
    <property type="entry name" value="RNGMNOXGNASE"/>
</dbReference>
<dbReference type="InterPro" id="IPR036188">
    <property type="entry name" value="FAD/NAD-bd_sf"/>
</dbReference>
<evidence type="ECO:0000256" key="4">
    <source>
        <dbReference type="ARBA" id="ARBA00023002"/>
    </source>
</evidence>
<sequence length="434" mass="47478">MGSIEAPQKFKIIVIGAGIAGLTAALGLHQKGHTVTVLERHADTQALGGPINLSPSATHIMTEYGLEELIHERLGLRERPVSLRRFEDGSQLGTTPVGTSKKLYGSGVWTASRFGWQKIFKQVAEERGIKIEFSTPVQTMDVDTATVVLRDGRKLEADLVIAADGAGSVVRPIILGQPLDRRDPVGAINIDVPLDILQDDPELEMLADEAQNFWIGPGGCCAAGPVLDTGVFNMCWISEDKFGRPGEWFIKGDLAGVAERYKDWDPRLVKLVKAAKPENCYIWNITDLPPLPTWSKGRAVLIGDASHATLPYLGMGATSSVEDGRSLAECLDRAKSVGEIPLILKAFESLRKARAESVINMSRVAMGLWHLPDGEQQVQRDAMYAAVFVPKLWDGKPVDDPPTGFADPSFRPYFSGHKTVEFTNRKLDEMGIER</sequence>
<dbReference type="PANTHER" id="PTHR13789:SF147">
    <property type="entry name" value="PUTATIVE (AFU_ORTHOLOGUE AFUA_2G01950)-RELATED"/>
    <property type="match status" value="1"/>
</dbReference>
<evidence type="ECO:0000259" key="6">
    <source>
        <dbReference type="Pfam" id="PF01494"/>
    </source>
</evidence>
<dbReference type="GO" id="GO:0071949">
    <property type="term" value="F:FAD binding"/>
    <property type="evidence" value="ECO:0007669"/>
    <property type="project" value="InterPro"/>
</dbReference>
<evidence type="ECO:0000256" key="5">
    <source>
        <dbReference type="ARBA" id="ARBA00023033"/>
    </source>
</evidence>
<keyword evidence="5" id="KW-0503">Monooxygenase</keyword>
<comment type="caution">
    <text evidence="7">The sequence shown here is derived from an EMBL/GenBank/DDBJ whole genome shotgun (WGS) entry which is preliminary data.</text>
</comment>
<proteinExistence type="inferred from homology"/>
<organism evidence="7 8">
    <name type="scientific">Hyphodiscus hymeniophilus</name>
    <dbReference type="NCBI Taxonomy" id="353542"/>
    <lineage>
        <taxon>Eukaryota</taxon>
        <taxon>Fungi</taxon>
        <taxon>Dikarya</taxon>
        <taxon>Ascomycota</taxon>
        <taxon>Pezizomycotina</taxon>
        <taxon>Leotiomycetes</taxon>
        <taxon>Helotiales</taxon>
        <taxon>Hyphodiscaceae</taxon>
        <taxon>Hyphodiscus</taxon>
    </lineage>
</organism>
<dbReference type="EMBL" id="VNKQ01000016">
    <property type="protein sequence ID" value="KAG0646210.1"/>
    <property type="molecule type" value="Genomic_DNA"/>
</dbReference>
<evidence type="ECO:0000256" key="1">
    <source>
        <dbReference type="ARBA" id="ARBA00007992"/>
    </source>
</evidence>
<keyword evidence="4" id="KW-0560">Oxidoreductase</keyword>
<evidence type="ECO:0000256" key="2">
    <source>
        <dbReference type="ARBA" id="ARBA00022630"/>
    </source>
</evidence>
<dbReference type="Gene3D" id="3.50.50.60">
    <property type="entry name" value="FAD/NAD(P)-binding domain"/>
    <property type="match status" value="1"/>
</dbReference>
<reference evidence="7" key="1">
    <citation type="submission" date="2019-07" db="EMBL/GenBank/DDBJ databases">
        <title>Hyphodiscus hymeniophilus genome sequencing and assembly.</title>
        <authorList>
            <person name="Kramer G."/>
            <person name="Nodwell J."/>
        </authorList>
    </citation>
    <scope>NUCLEOTIDE SEQUENCE</scope>
    <source>
        <strain evidence="7">ATCC 34498</strain>
    </source>
</reference>
<dbReference type="GO" id="GO:0004497">
    <property type="term" value="F:monooxygenase activity"/>
    <property type="evidence" value="ECO:0007669"/>
    <property type="project" value="UniProtKB-KW"/>
</dbReference>
<accession>A0A9P6SNK0</accession>
<evidence type="ECO:0000256" key="3">
    <source>
        <dbReference type="ARBA" id="ARBA00022827"/>
    </source>
</evidence>
<feature type="domain" description="FAD-binding" evidence="6">
    <location>
        <begin position="11"/>
        <end position="360"/>
    </location>
</feature>
<protein>
    <submittedName>
        <fullName evidence="7">3-hydroxybenzoate 6-hydroxylase 1</fullName>
    </submittedName>
</protein>
<evidence type="ECO:0000313" key="8">
    <source>
        <dbReference type="Proteomes" id="UP000785200"/>
    </source>
</evidence>
<comment type="similarity">
    <text evidence="1">Belongs to the paxM FAD-dependent monooxygenase family.</text>
</comment>
<dbReference type="OrthoDB" id="16820at2759"/>
<dbReference type="SUPFAM" id="SSF51905">
    <property type="entry name" value="FAD/NAD(P)-binding domain"/>
    <property type="match status" value="1"/>
</dbReference>
<dbReference type="Pfam" id="PF01494">
    <property type="entry name" value="FAD_binding_3"/>
    <property type="match status" value="1"/>
</dbReference>
<gene>
    <name evidence="7" type="ORF">D0Z07_8417</name>
</gene>
<name>A0A9P6SNK0_9HELO</name>
<keyword evidence="8" id="KW-1185">Reference proteome</keyword>
<dbReference type="AlphaFoldDB" id="A0A9P6SNK0"/>
<dbReference type="InterPro" id="IPR002938">
    <property type="entry name" value="FAD-bd"/>
</dbReference>
<evidence type="ECO:0000313" key="7">
    <source>
        <dbReference type="EMBL" id="KAG0646210.1"/>
    </source>
</evidence>
<dbReference type="Proteomes" id="UP000785200">
    <property type="component" value="Unassembled WGS sequence"/>
</dbReference>
<keyword evidence="2" id="KW-0285">Flavoprotein</keyword>